<dbReference type="Pfam" id="PF15880">
    <property type="entry name" value="NDUFV3"/>
    <property type="match status" value="1"/>
</dbReference>
<sequence>MLIRLMKFRFPRITYRCNSSSANSSTGSASSSNQGQCITNPPPGLSQAVITPTKDPVGPCVDPKKGVYKVPEYFCYHNMSYFQAEIEMAQYRLPQPSAIKCFA</sequence>
<organism evidence="2 3">
    <name type="scientific">Eumeta variegata</name>
    <name type="common">Bagworm moth</name>
    <name type="synonym">Eumeta japonica</name>
    <dbReference type="NCBI Taxonomy" id="151549"/>
    <lineage>
        <taxon>Eukaryota</taxon>
        <taxon>Metazoa</taxon>
        <taxon>Ecdysozoa</taxon>
        <taxon>Arthropoda</taxon>
        <taxon>Hexapoda</taxon>
        <taxon>Insecta</taxon>
        <taxon>Pterygota</taxon>
        <taxon>Neoptera</taxon>
        <taxon>Endopterygota</taxon>
        <taxon>Lepidoptera</taxon>
        <taxon>Glossata</taxon>
        <taxon>Ditrysia</taxon>
        <taxon>Tineoidea</taxon>
        <taxon>Psychidae</taxon>
        <taxon>Oiketicinae</taxon>
        <taxon>Eumeta</taxon>
    </lineage>
</organism>
<protein>
    <submittedName>
        <fullName evidence="2">Uncharacterized protein</fullName>
    </submittedName>
</protein>
<proteinExistence type="predicted"/>
<dbReference type="EMBL" id="BGZK01002387">
    <property type="protein sequence ID" value="GBP93523.1"/>
    <property type="molecule type" value="Genomic_DNA"/>
</dbReference>
<name>A0A4C2A2T1_EUMVA</name>
<dbReference type="OrthoDB" id="6161911at2759"/>
<feature type="region of interest" description="Disordered" evidence="1">
    <location>
        <begin position="18"/>
        <end position="42"/>
    </location>
</feature>
<evidence type="ECO:0000313" key="2">
    <source>
        <dbReference type="EMBL" id="GBP93523.1"/>
    </source>
</evidence>
<dbReference type="Proteomes" id="UP000299102">
    <property type="component" value="Unassembled WGS sequence"/>
</dbReference>
<gene>
    <name evidence="2" type="ORF">EVAR_98275_1</name>
</gene>
<dbReference type="STRING" id="151549.A0A4C2A2T1"/>
<dbReference type="GO" id="GO:0045271">
    <property type="term" value="C:respiratory chain complex I"/>
    <property type="evidence" value="ECO:0007669"/>
    <property type="project" value="InterPro"/>
</dbReference>
<dbReference type="AlphaFoldDB" id="A0A4C2A2T1"/>
<feature type="compositionally biased region" description="Low complexity" evidence="1">
    <location>
        <begin position="19"/>
        <end position="36"/>
    </location>
</feature>
<dbReference type="GO" id="GO:0005739">
    <property type="term" value="C:mitochondrion"/>
    <property type="evidence" value="ECO:0007669"/>
    <property type="project" value="InterPro"/>
</dbReference>
<keyword evidence="3" id="KW-1185">Reference proteome</keyword>
<dbReference type="InterPro" id="IPR026193">
    <property type="entry name" value="NDUFV3"/>
</dbReference>
<accession>A0A4C2A2T1</accession>
<reference evidence="2 3" key="1">
    <citation type="journal article" date="2019" name="Commun. Biol.">
        <title>The bagworm genome reveals a unique fibroin gene that provides high tensile strength.</title>
        <authorList>
            <person name="Kono N."/>
            <person name="Nakamura H."/>
            <person name="Ohtoshi R."/>
            <person name="Tomita M."/>
            <person name="Numata K."/>
            <person name="Arakawa K."/>
        </authorList>
    </citation>
    <scope>NUCLEOTIDE SEQUENCE [LARGE SCALE GENOMIC DNA]</scope>
</reference>
<comment type="caution">
    <text evidence="2">The sequence shown here is derived from an EMBL/GenBank/DDBJ whole genome shotgun (WGS) entry which is preliminary data.</text>
</comment>
<evidence type="ECO:0000256" key="1">
    <source>
        <dbReference type="SAM" id="MobiDB-lite"/>
    </source>
</evidence>
<evidence type="ECO:0000313" key="3">
    <source>
        <dbReference type="Proteomes" id="UP000299102"/>
    </source>
</evidence>